<keyword evidence="4" id="KW-1185">Reference proteome</keyword>
<dbReference type="Proteomes" id="UP001244011">
    <property type="component" value="Unassembled WGS sequence"/>
</dbReference>
<proteinExistence type="predicted"/>
<evidence type="ECO:0000313" key="3">
    <source>
        <dbReference type="EMBL" id="KAK1762805.1"/>
    </source>
</evidence>
<sequence>MQLNSLIAAVLFTQGIRAYALLRFGCSQIVVERLDPLVNPAENPSPHVHQVVGGNAFSADIPSSDVSAIANCTTCSFSEDFSNYWTANLYFKARNGTYKRVPQIPNRFLDGETGGMTIYYTSSYDNTNVTAFKPGFRMLAGNAAQRTTGGIAKWNAMCFRCYTAENFGGDNLAPCSDSKVDSVSLPNKMCPGGIRTTIRFPTCWDGTNLDSSDHSSHVSYPETGTFESNGPCPATHPVKLPQLMFEVVWQTQLFNDEELWPEDGSQPFVFSQGDDTGYGQHGDYVFGWKDDSLQKAMDANCFGANCTQLKTQAFSEANACAVAKAIDEPVDGCKLFSQFLVLALAIGSSISNSDSLLGLTSLPGMDSSDDGM</sequence>
<keyword evidence="1" id="KW-0732">Signal</keyword>
<feature type="chain" id="PRO_5042570765" description="DUF1996 domain-containing protein" evidence="1">
    <location>
        <begin position="19"/>
        <end position="372"/>
    </location>
</feature>
<evidence type="ECO:0000256" key="1">
    <source>
        <dbReference type="SAM" id="SignalP"/>
    </source>
</evidence>
<dbReference type="InterPro" id="IPR018535">
    <property type="entry name" value="DUF1996"/>
</dbReference>
<feature type="signal peptide" evidence="1">
    <location>
        <begin position="1"/>
        <end position="18"/>
    </location>
</feature>
<dbReference type="PANTHER" id="PTHR43662">
    <property type="match status" value="1"/>
</dbReference>
<dbReference type="PANTHER" id="PTHR43662:SF6">
    <property type="entry name" value="DUF1996 DOMAIN-CONTAINING PROTEIN"/>
    <property type="match status" value="1"/>
</dbReference>
<dbReference type="AlphaFoldDB" id="A0AAJ0BRB5"/>
<dbReference type="GeneID" id="85308192"/>
<gene>
    <name evidence="3" type="ORF">QBC33DRAFT_460699</name>
</gene>
<evidence type="ECO:0000313" key="4">
    <source>
        <dbReference type="Proteomes" id="UP001244011"/>
    </source>
</evidence>
<dbReference type="EMBL" id="MU839033">
    <property type="protein sequence ID" value="KAK1762805.1"/>
    <property type="molecule type" value="Genomic_DNA"/>
</dbReference>
<dbReference type="Pfam" id="PF09362">
    <property type="entry name" value="DUF1996"/>
    <property type="match status" value="1"/>
</dbReference>
<protein>
    <recommendedName>
        <fullName evidence="2">DUF1996 domain-containing protein</fullName>
    </recommendedName>
</protein>
<evidence type="ECO:0000259" key="2">
    <source>
        <dbReference type="Pfam" id="PF09362"/>
    </source>
</evidence>
<comment type="caution">
    <text evidence="3">The sequence shown here is derived from an EMBL/GenBank/DDBJ whole genome shotgun (WGS) entry which is preliminary data.</text>
</comment>
<accession>A0AAJ0BRB5</accession>
<reference evidence="3" key="1">
    <citation type="submission" date="2023-06" db="EMBL/GenBank/DDBJ databases">
        <title>Genome-scale phylogeny and comparative genomics of the fungal order Sordariales.</title>
        <authorList>
            <consortium name="Lawrence Berkeley National Laboratory"/>
            <person name="Hensen N."/>
            <person name="Bonometti L."/>
            <person name="Westerberg I."/>
            <person name="Brannstrom I.O."/>
            <person name="Guillou S."/>
            <person name="Cros-Aarteil S."/>
            <person name="Calhoun S."/>
            <person name="Haridas S."/>
            <person name="Kuo A."/>
            <person name="Mondo S."/>
            <person name="Pangilinan J."/>
            <person name="Riley R."/>
            <person name="Labutti K."/>
            <person name="Andreopoulos B."/>
            <person name="Lipzen A."/>
            <person name="Chen C."/>
            <person name="Yanf M."/>
            <person name="Daum C."/>
            <person name="Ng V."/>
            <person name="Clum A."/>
            <person name="Steindorff A."/>
            <person name="Ohm R."/>
            <person name="Martin F."/>
            <person name="Silar P."/>
            <person name="Natvig D."/>
            <person name="Lalanne C."/>
            <person name="Gautier V."/>
            <person name="Ament-Velasquez S.L."/>
            <person name="Kruys A."/>
            <person name="Hutchinson M.I."/>
            <person name="Powell A.J."/>
            <person name="Barry K."/>
            <person name="Miller A.N."/>
            <person name="Grigoriev I.V."/>
            <person name="Debuchy R."/>
            <person name="Gladieux P."/>
            <person name="Thoren M.H."/>
            <person name="Johannesson H."/>
        </authorList>
    </citation>
    <scope>NUCLEOTIDE SEQUENCE</scope>
    <source>
        <strain evidence="3">8032-3</strain>
    </source>
</reference>
<dbReference type="RefSeq" id="XP_060279018.1">
    <property type="nucleotide sequence ID" value="XM_060425005.1"/>
</dbReference>
<organism evidence="3 4">
    <name type="scientific">Phialemonium atrogriseum</name>
    <dbReference type="NCBI Taxonomy" id="1093897"/>
    <lineage>
        <taxon>Eukaryota</taxon>
        <taxon>Fungi</taxon>
        <taxon>Dikarya</taxon>
        <taxon>Ascomycota</taxon>
        <taxon>Pezizomycotina</taxon>
        <taxon>Sordariomycetes</taxon>
        <taxon>Sordariomycetidae</taxon>
        <taxon>Cephalothecales</taxon>
        <taxon>Cephalothecaceae</taxon>
        <taxon>Phialemonium</taxon>
    </lineage>
</organism>
<name>A0AAJ0BRB5_9PEZI</name>
<feature type="domain" description="DUF1996" evidence="2">
    <location>
        <begin position="35"/>
        <end position="288"/>
    </location>
</feature>